<gene>
    <name evidence="9" type="ORF">HF394_17605</name>
</gene>
<keyword evidence="10" id="KW-1185">Reference proteome</keyword>
<keyword evidence="2" id="KW-0813">Transport</keyword>
<evidence type="ECO:0000256" key="4">
    <source>
        <dbReference type="ARBA" id="ARBA00022692"/>
    </source>
</evidence>
<feature type="transmembrane region" description="Helical" evidence="7">
    <location>
        <begin position="43"/>
        <end position="63"/>
    </location>
</feature>
<feature type="transmembrane region" description="Helical" evidence="7">
    <location>
        <begin position="157"/>
        <end position="178"/>
    </location>
</feature>
<dbReference type="InterPro" id="IPR020846">
    <property type="entry name" value="MFS_dom"/>
</dbReference>
<sequence length="379" mass="41069">MWKLVLPGIAMIAVTYALARYSFGLFLPDISSALNLSESQAGYVSSAAYAAYTLSLLTASVLIHKYNARYMILLSGATAFIGMMGMAFSQGFYTFALSAFLAGLGSGWISPAFSQVVSQSMASGLQDKGNTWINTGTSFGIIFTGLIAFLFAEEWRWSYGLFAVLAFIVCWWNALALTEKKQQRLPSTQNFLGMKLLKKARFLIAASIGIGFSSSIYWTFSRSYVTEIYSLTENESVIFWILMGGAGILGGIAGTVIQSIGLRLSYRLGLLVVTASIFGLTLSHLAAIYLSALLFGTSFIFMTGLFIVWGTRQFPESPSLGVSISFFSLGIGQSFGSVIAGILIEEISYPFAFVFFGVAGFLFLFCKVRIVSSLANSSE</sequence>
<accession>A0A7H8QG78</accession>
<feature type="transmembrane region" description="Helical" evidence="7">
    <location>
        <begin position="199"/>
        <end position="218"/>
    </location>
</feature>
<name>A0A7H8QG78_9BACL</name>
<proteinExistence type="predicted"/>
<dbReference type="GO" id="GO:0005886">
    <property type="term" value="C:plasma membrane"/>
    <property type="evidence" value="ECO:0007669"/>
    <property type="project" value="UniProtKB-SubCell"/>
</dbReference>
<feature type="transmembrane region" description="Helical" evidence="7">
    <location>
        <begin position="349"/>
        <end position="366"/>
    </location>
</feature>
<feature type="transmembrane region" description="Helical" evidence="7">
    <location>
        <begin position="320"/>
        <end position="343"/>
    </location>
</feature>
<evidence type="ECO:0000256" key="1">
    <source>
        <dbReference type="ARBA" id="ARBA00004651"/>
    </source>
</evidence>
<dbReference type="GO" id="GO:0022857">
    <property type="term" value="F:transmembrane transporter activity"/>
    <property type="evidence" value="ECO:0007669"/>
    <property type="project" value="InterPro"/>
</dbReference>
<dbReference type="PANTHER" id="PTHR43124">
    <property type="entry name" value="PURINE EFFLUX PUMP PBUE"/>
    <property type="match status" value="1"/>
</dbReference>
<keyword evidence="5 7" id="KW-1133">Transmembrane helix</keyword>
<evidence type="ECO:0000256" key="7">
    <source>
        <dbReference type="SAM" id="Phobius"/>
    </source>
</evidence>
<dbReference type="PROSITE" id="PS50850">
    <property type="entry name" value="MFS"/>
    <property type="match status" value="1"/>
</dbReference>
<evidence type="ECO:0000259" key="8">
    <source>
        <dbReference type="PROSITE" id="PS50850"/>
    </source>
</evidence>
<keyword evidence="4 7" id="KW-0812">Transmembrane</keyword>
<evidence type="ECO:0000313" key="9">
    <source>
        <dbReference type="EMBL" id="QKX52243.1"/>
    </source>
</evidence>
<dbReference type="Pfam" id="PF07690">
    <property type="entry name" value="MFS_1"/>
    <property type="match status" value="1"/>
</dbReference>
<dbReference type="AlphaFoldDB" id="A0A7H8QG78"/>
<protein>
    <submittedName>
        <fullName evidence="9">MFS transporter</fullName>
    </submittedName>
</protein>
<evidence type="ECO:0000313" key="10">
    <source>
        <dbReference type="Proteomes" id="UP000509222"/>
    </source>
</evidence>
<dbReference type="PANTHER" id="PTHR43124:SF3">
    <property type="entry name" value="CHLORAMPHENICOL EFFLUX PUMP RV0191"/>
    <property type="match status" value="1"/>
</dbReference>
<dbReference type="InterPro" id="IPR050189">
    <property type="entry name" value="MFS_Efflux_Transporters"/>
</dbReference>
<dbReference type="InterPro" id="IPR036259">
    <property type="entry name" value="MFS_trans_sf"/>
</dbReference>
<feature type="transmembrane region" description="Helical" evidence="7">
    <location>
        <begin position="288"/>
        <end position="308"/>
    </location>
</feature>
<keyword evidence="6 7" id="KW-0472">Membrane</keyword>
<dbReference type="Proteomes" id="UP000509222">
    <property type="component" value="Chromosome"/>
</dbReference>
<dbReference type="EMBL" id="CP051177">
    <property type="protein sequence ID" value="QKX52243.1"/>
    <property type="molecule type" value="Genomic_DNA"/>
</dbReference>
<evidence type="ECO:0000256" key="3">
    <source>
        <dbReference type="ARBA" id="ARBA00022475"/>
    </source>
</evidence>
<evidence type="ECO:0000256" key="2">
    <source>
        <dbReference type="ARBA" id="ARBA00022448"/>
    </source>
</evidence>
<evidence type="ECO:0000256" key="6">
    <source>
        <dbReference type="ARBA" id="ARBA00023136"/>
    </source>
</evidence>
<dbReference type="SUPFAM" id="SSF103473">
    <property type="entry name" value="MFS general substrate transporter"/>
    <property type="match status" value="1"/>
</dbReference>
<organism evidence="9 10">
    <name type="scientific">Planococcus glaciei</name>
    <dbReference type="NCBI Taxonomy" id="459472"/>
    <lineage>
        <taxon>Bacteria</taxon>
        <taxon>Bacillati</taxon>
        <taxon>Bacillota</taxon>
        <taxon>Bacilli</taxon>
        <taxon>Bacillales</taxon>
        <taxon>Caryophanaceae</taxon>
        <taxon>Planococcus</taxon>
    </lineage>
</organism>
<reference evidence="10" key="1">
    <citation type="submission" date="2020-06" db="EMBL/GenBank/DDBJ databases">
        <title>Isolation of Planomicrobium glaciei.</title>
        <authorList>
            <person name="Malisova L."/>
            <person name="Safrankova R."/>
            <person name="Jakubu V."/>
            <person name="Spanelova P."/>
        </authorList>
    </citation>
    <scope>NUCLEOTIDE SEQUENCE [LARGE SCALE GENOMIC DNA]</scope>
    <source>
        <strain evidence="10">NRL-ATB46093</strain>
    </source>
</reference>
<feature type="transmembrane region" description="Helical" evidence="7">
    <location>
        <begin position="238"/>
        <end position="257"/>
    </location>
</feature>
<dbReference type="Gene3D" id="1.20.1250.20">
    <property type="entry name" value="MFS general substrate transporter like domains"/>
    <property type="match status" value="2"/>
</dbReference>
<comment type="subcellular location">
    <subcellularLocation>
        <location evidence="1">Cell membrane</location>
        <topology evidence="1">Multi-pass membrane protein</topology>
    </subcellularLocation>
</comment>
<evidence type="ECO:0000256" key="5">
    <source>
        <dbReference type="ARBA" id="ARBA00022989"/>
    </source>
</evidence>
<keyword evidence="3" id="KW-1003">Cell membrane</keyword>
<dbReference type="InterPro" id="IPR011701">
    <property type="entry name" value="MFS"/>
</dbReference>
<feature type="transmembrane region" description="Helical" evidence="7">
    <location>
        <begin position="95"/>
        <end position="117"/>
    </location>
</feature>
<feature type="transmembrane region" description="Helical" evidence="7">
    <location>
        <begin position="129"/>
        <end position="151"/>
    </location>
</feature>
<feature type="domain" description="Major facilitator superfamily (MFS) profile" evidence="8">
    <location>
        <begin position="5"/>
        <end position="375"/>
    </location>
</feature>
<feature type="transmembrane region" description="Helical" evidence="7">
    <location>
        <begin position="70"/>
        <end position="89"/>
    </location>
</feature>
<feature type="transmembrane region" description="Helical" evidence="7">
    <location>
        <begin position="264"/>
        <end position="282"/>
    </location>
</feature>